<dbReference type="EMBL" id="CAJEWD010000007">
    <property type="protein sequence ID" value="CAD2077034.1"/>
    <property type="molecule type" value="Genomic_DNA"/>
</dbReference>
<reference evidence="1 2" key="1">
    <citation type="submission" date="2020-07" db="EMBL/GenBank/DDBJ databases">
        <authorList>
            <person name="Criscuolo A."/>
        </authorList>
    </citation>
    <scope>NUCLEOTIDE SEQUENCE [LARGE SCALE GENOMIC DNA]</scope>
    <source>
        <strain evidence="1">CIP111649</strain>
    </source>
</reference>
<dbReference type="Proteomes" id="UP000589351">
    <property type="component" value="Unassembled WGS sequence"/>
</dbReference>
<evidence type="ECO:0000313" key="2">
    <source>
        <dbReference type="Proteomes" id="UP000589351"/>
    </source>
</evidence>
<dbReference type="RefSeq" id="WP_185125627.1">
    <property type="nucleotide sequence ID" value="NZ_CAJEWD010000007.1"/>
</dbReference>
<protein>
    <recommendedName>
        <fullName evidence="3">HTH cro/C1-type domain-containing protein</fullName>
    </recommendedName>
</protein>
<sequence>MSLRQDIEDLFNAWENNLVTGYKISKSTGVSQQLLGKYRDGERSIDRMALETAEKLSEYYNKHIKDLSE</sequence>
<accession>A0A6V7RII0</accession>
<evidence type="ECO:0000313" key="1">
    <source>
        <dbReference type="EMBL" id="CAD2077034.1"/>
    </source>
</evidence>
<comment type="caution">
    <text evidence="1">The sequence shown here is derived from an EMBL/GenBank/DDBJ whole genome shotgun (WGS) entry which is preliminary data.</text>
</comment>
<name>A0A6V7RII0_9STAP</name>
<gene>
    <name evidence="1" type="ORF">JEODO184_01101</name>
</gene>
<proteinExistence type="predicted"/>
<evidence type="ECO:0008006" key="3">
    <source>
        <dbReference type="Google" id="ProtNLM"/>
    </source>
</evidence>
<organism evidence="1 2">
    <name type="scientific">Jeotgalicoccus meleagridis</name>
    <dbReference type="NCBI Taxonomy" id="2759181"/>
    <lineage>
        <taxon>Bacteria</taxon>
        <taxon>Bacillati</taxon>
        <taxon>Bacillota</taxon>
        <taxon>Bacilli</taxon>
        <taxon>Bacillales</taxon>
        <taxon>Staphylococcaceae</taxon>
        <taxon>Jeotgalicoccus</taxon>
    </lineage>
</organism>
<keyword evidence="2" id="KW-1185">Reference proteome</keyword>
<dbReference type="AlphaFoldDB" id="A0A6V7RII0"/>